<comment type="subcellular location">
    <subcellularLocation>
        <location evidence="1">Nucleus</location>
        <location evidence="1">Nucleolus</location>
    </subcellularLocation>
</comment>
<evidence type="ECO:0000256" key="3">
    <source>
        <dbReference type="ARBA" id="ARBA00022737"/>
    </source>
</evidence>
<dbReference type="InterPro" id="IPR001680">
    <property type="entry name" value="WD40_rpt"/>
</dbReference>
<dbReference type="InterPro" id="IPR036322">
    <property type="entry name" value="WD40_repeat_dom_sf"/>
</dbReference>
<dbReference type="PANTHER" id="PTHR19924:SF26">
    <property type="entry name" value="U3 SMALL NUCLEOLAR RNA-ASSOCIATED PROTEIN 15 HOMOLOG"/>
    <property type="match status" value="1"/>
</dbReference>
<comment type="caution">
    <text evidence="6">The sequence shown here is derived from an EMBL/GenBank/DDBJ whole genome shotgun (WGS) entry which is preliminary data.</text>
</comment>
<dbReference type="OrthoDB" id="427368at2759"/>
<dbReference type="Proteomes" id="UP000265618">
    <property type="component" value="Unassembled WGS sequence"/>
</dbReference>
<dbReference type="InterPro" id="IPR015943">
    <property type="entry name" value="WD40/YVTN_repeat-like_dom_sf"/>
</dbReference>
<keyword evidence="3" id="KW-0677">Repeat</keyword>
<evidence type="ECO:0000256" key="4">
    <source>
        <dbReference type="ARBA" id="ARBA00023242"/>
    </source>
</evidence>
<dbReference type="AlphaFoldDB" id="A0A9K3D6D6"/>
<organism evidence="6 7">
    <name type="scientific">Kipferlia bialata</name>
    <dbReference type="NCBI Taxonomy" id="797122"/>
    <lineage>
        <taxon>Eukaryota</taxon>
        <taxon>Metamonada</taxon>
        <taxon>Carpediemonas-like organisms</taxon>
        <taxon>Kipferlia</taxon>
    </lineage>
</organism>
<dbReference type="PROSITE" id="PS50294">
    <property type="entry name" value="WD_REPEATS_REGION"/>
    <property type="match status" value="1"/>
</dbReference>
<evidence type="ECO:0000313" key="6">
    <source>
        <dbReference type="EMBL" id="GIQ88972.1"/>
    </source>
</evidence>
<proteinExistence type="predicted"/>
<reference evidence="6 7" key="1">
    <citation type="journal article" date="2018" name="PLoS ONE">
        <title>The draft genome of Kipferlia bialata reveals reductive genome evolution in fornicate parasites.</title>
        <authorList>
            <person name="Tanifuji G."/>
            <person name="Takabayashi S."/>
            <person name="Kume K."/>
            <person name="Takagi M."/>
            <person name="Nakayama T."/>
            <person name="Kamikawa R."/>
            <person name="Inagaki Y."/>
            <person name="Hashimoto T."/>
        </authorList>
    </citation>
    <scope>NUCLEOTIDE SEQUENCE [LARGE SCALE GENOMIC DNA]</scope>
    <source>
        <strain evidence="6">NY0173</strain>
    </source>
</reference>
<feature type="non-terminal residue" evidence="6">
    <location>
        <position position="1"/>
    </location>
</feature>
<dbReference type="Gene3D" id="2.130.10.10">
    <property type="entry name" value="YVTN repeat-like/Quinoprotein amine dehydrogenase"/>
    <property type="match status" value="1"/>
</dbReference>
<keyword evidence="2 5" id="KW-0853">WD repeat</keyword>
<evidence type="ECO:0000256" key="2">
    <source>
        <dbReference type="ARBA" id="ARBA00022574"/>
    </source>
</evidence>
<evidence type="ECO:0000256" key="1">
    <source>
        <dbReference type="ARBA" id="ARBA00004604"/>
    </source>
</evidence>
<evidence type="ECO:0000256" key="5">
    <source>
        <dbReference type="PROSITE-ProRule" id="PRU00221"/>
    </source>
</evidence>
<dbReference type="PROSITE" id="PS50082">
    <property type="entry name" value="WD_REPEATS_2"/>
    <property type="match status" value="1"/>
</dbReference>
<accession>A0A9K3D6D6</accession>
<dbReference type="SUPFAM" id="SSF50978">
    <property type="entry name" value="WD40 repeat-like"/>
    <property type="match status" value="1"/>
</dbReference>
<keyword evidence="7" id="KW-1185">Reference proteome</keyword>
<dbReference type="EMBL" id="BDIP01004570">
    <property type="protein sequence ID" value="GIQ88972.1"/>
    <property type="molecule type" value="Genomic_DNA"/>
</dbReference>
<feature type="repeat" description="WD" evidence="5">
    <location>
        <begin position="115"/>
        <end position="149"/>
    </location>
</feature>
<keyword evidence="4" id="KW-0539">Nucleus</keyword>
<sequence length="149" mass="15982">MYRRLQVTRVAKPDGAAASEARKWTSMKSKTIETPNSVTALAINPGADAEILCTTGTRVRLLSIPSFAFLRNVLSLRHSMQCAAFRADGGLIVSGDSVGSVRISNPANRSVLKRMDVHTSPVTAVGFVGYTPFSVGRDGSLVLWDMELG</sequence>
<evidence type="ECO:0000313" key="7">
    <source>
        <dbReference type="Proteomes" id="UP000265618"/>
    </source>
</evidence>
<dbReference type="GO" id="GO:0045943">
    <property type="term" value="P:positive regulation of transcription by RNA polymerase I"/>
    <property type="evidence" value="ECO:0007669"/>
    <property type="project" value="TreeGrafter"/>
</dbReference>
<dbReference type="GO" id="GO:0005730">
    <property type="term" value="C:nucleolus"/>
    <property type="evidence" value="ECO:0007669"/>
    <property type="project" value="UniProtKB-SubCell"/>
</dbReference>
<name>A0A9K3D6D6_9EUKA</name>
<dbReference type="PANTHER" id="PTHR19924">
    <property type="entry name" value="UTP15 U3 SMALL NUCLEOLAR RNA-ASSOCIATED PROTEIN 15 FAMILY MEMBER"/>
    <property type="match status" value="1"/>
</dbReference>
<dbReference type="GO" id="GO:0006364">
    <property type="term" value="P:rRNA processing"/>
    <property type="evidence" value="ECO:0007669"/>
    <property type="project" value="TreeGrafter"/>
</dbReference>
<protein>
    <submittedName>
        <fullName evidence="6">Uncharacterized protein</fullName>
    </submittedName>
</protein>
<gene>
    <name evidence="6" type="ORF">KIPB_011333</name>
</gene>